<evidence type="ECO:0000256" key="1">
    <source>
        <dbReference type="SAM" id="Phobius"/>
    </source>
</evidence>
<evidence type="ECO:0000313" key="3">
    <source>
        <dbReference type="Proteomes" id="UP000198832"/>
    </source>
</evidence>
<feature type="transmembrane region" description="Helical" evidence="1">
    <location>
        <begin position="71"/>
        <end position="88"/>
    </location>
</feature>
<feature type="transmembrane region" description="Helical" evidence="1">
    <location>
        <begin position="94"/>
        <end position="116"/>
    </location>
</feature>
<keyword evidence="1" id="KW-1133">Transmembrane helix</keyword>
<sequence length="118" mass="12233">MSGALTPIAWIVVGYALLVTVAAGLGVALKAPRPGWLDQLAWMLEVLAIVLALGALAALDEGRPDELTTHLGYVAAVVVMMPIALLSIREDRGSWSSGVVAVAALATGVVAVRIMMTR</sequence>
<name>A0A1I1HD04_9ACTN</name>
<gene>
    <name evidence="2" type="ORF">SAMN04487968_104203</name>
</gene>
<evidence type="ECO:0000313" key="2">
    <source>
        <dbReference type="EMBL" id="SFC19363.1"/>
    </source>
</evidence>
<dbReference type="STRING" id="574651.SAMN04487968_104203"/>
<reference evidence="2 3" key="1">
    <citation type="submission" date="2016-10" db="EMBL/GenBank/DDBJ databases">
        <authorList>
            <person name="de Groot N.N."/>
        </authorList>
    </citation>
    <scope>NUCLEOTIDE SEQUENCE [LARGE SCALE GENOMIC DNA]</scope>
    <source>
        <strain evidence="2 3">CGMCC 1.7056</strain>
    </source>
</reference>
<dbReference type="Proteomes" id="UP000198832">
    <property type="component" value="Unassembled WGS sequence"/>
</dbReference>
<proteinExistence type="predicted"/>
<feature type="transmembrane region" description="Helical" evidence="1">
    <location>
        <begin position="40"/>
        <end position="59"/>
    </location>
</feature>
<evidence type="ECO:0008006" key="4">
    <source>
        <dbReference type="Google" id="ProtNLM"/>
    </source>
</evidence>
<keyword evidence="1" id="KW-0472">Membrane</keyword>
<dbReference type="RefSeq" id="WP_091121994.1">
    <property type="nucleotide sequence ID" value="NZ_FOLB01000004.1"/>
</dbReference>
<protein>
    <recommendedName>
        <fullName evidence="4">Integral membrane protein</fullName>
    </recommendedName>
</protein>
<dbReference type="OrthoDB" id="3785589at2"/>
<keyword evidence="1" id="KW-0812">Transmembrane</keyword>
<dbReference type="EMBL" id="FOLB01000004">
    <property type="protein sequence ID" value="SFC19363.1"/>
    <property type="molecule type" value="Genomic_DNA"/>
</dbReference>
<dbReference type="AlphaFoldDB" id="A0A1I1HD04"/>
<accession>A0A1I1HD04</accession>
<organism evidence="2 3">
    <name type="scientific">Nocardioides terrae</name>
    <dbReference type="NCBI Taxonomy" id="574651"/>
    <lineage>
        <taxon>Bacteria</taxon>
        <taxon>Bacillati</taxon>
        <taxon>Actinomycetota</taxon>
        <taxon>Actinomycetes</taxon>
        <taxon>Propionibacteriales</taxon>
        <taxon>Nocardioidaceae</taxon>
        <taxon>Nocardioides</taxon>
    </lineage>
</organism>
<feature type="transmembrane region" description="Helical" evidence="1">
    <location>
        <begin position="7"/>
        <end position="28"/>
    </location>
</feature>
<keyword evidence="3" id="KW-1185">Reference proteome</keyword>